<name>A0A9P8VBG8_9PEZI</name>
<gene>
    <name evidence="5" type="ORF">F5X68DRAFT_190272</name>
</gene>
<proteinExistence type="predicted"/>
<evidence type="ECO:0000256" key="2">
    <source>
        <dbReference type="PROSITE-ProRule" id="PRU00850"/>
    </source>
</evidence>
<feature type="DNA-binding region" description="NDT80" evidence="2">
    <location>
        <begin position="1"/>
        <end position="244"/>
    </location>
</feature>
<keyword evidence="1 2" id="KW-0238">DNA-binding</keyword>
<sequence>MDAGQYSKNQVPPLMSIVTLGSLQYTDANQPVPIKVDVQGNIDKGFFEADGDWTCYRRNYFSCICSYSLSPWLPSSSIQFVQSGGQTYTVLDFYMCISAVVAENDSQKIELVQHTPKRDKGPTEEPKKIRMQPKMLQHHSMFSHDGGLGGSRMGGYGAPDPYGNGGQSNGGECLTEHTFERIQFKQATANNGKRRAAQQYYHLVIELWANVGNQAPDSFVKVAYRKSAKMIVRGRSPGHYQGERHKSTSSGPGGGSTGMPGYPGGMMNTDFGAAGGNMLSGGYSGGDYARNANNPYGSAQRHQHDMGLEPSMLPTDDSKVLDSHKGYLYFDGPISESTQHHHHPHQHHQHQQHQPDGRGTVDMFTHHTSSSTGGNRGDGGGGGGVIPGPDGILPHMTTTLDSHREGVKRDPEAGLLPSLFQPGPHSHRCSPFSAKTTSESYYPSMMSQPGVSLT</sequence>
<evidence type="ECO:0000259" key="4">
    <source>
        <dbReference type="PROSITE" id="PS51517"/>
    </source>
</evidence>
<dbReference type="OrthoDB" id="2288358at2759"/>
<dbReference type="InterPro" id="IPR008967">
    <property type="entry name" value="p53-like_TF_DNA-bd_sf"/>
</dbReference>
<dbReference type="SUPFAM" id="SSF49417">
    <property type="entry name" value="p53-like transcription factors"/>
    <property type="match status" value="1"/>
</dbReference>
<feature type="region of interest" description="Disordered" evidence="3">
    <location>
        <begin position="331"/>
        <end position="394"/>
    </location>
</feature>
<feature type="region of interest" description="Disordered" evidence="3">
    <location>
        <begin position="419"/>
        <end position="454"/>
    </location>
</feature>
<dbReference type="Pfam" id="PF05224">
    <property type="entry name" value="NDT80_PhoG"/>
    <property type="match status" value="1"/>
</dbReference>
<keyword evidence="6" id="KW-1185">Reference proteome</keyword>
<dbReference type="GO" id="GO:0051321">
    <property type="term" value="P:meiotic cell cycle"/>
    <property type="evidence" value="ECO:0007669"/>
    <property type="project" value="TreeGrafter"/>
</dbReference>
<feature type="compositionally biased region" description="Gly residues" evidence="3">
    <location>
        <begin position="251"/>
        <end position="262"/>
    </location>
</feature>
<feature type="region of interest" description="Disordered" evidence="3">
    <location>
        <begin position="294"/>
        <end position="314"/>
    </location>
</feature>
<evidence type="ECO:0000313" key="5">
    <source>
        <dbReference type="EMBL" id="KAH6687701.1"/>
    </source>
</evidence>
<feature type="compositionally biased region" description="Gly residues" evidence="3">
    <location>
        <begin position="374"/>
        <end position="386"/>
    </location>
</feature>
<dbReference type="PROSITE" id="PS51517">
    <property type="entry name" value="NDT80"/>
    <property type="match status" value="1"/>
</dbReference>
<evidence type="ECO:0000256" key="1">
    <source>
        <dbReference type="ARBA" id="ARBA00023125"/>
    </source>
</evidence>
<evidence type="ECO:0000313" key="6">
    <source>
        <dbReference type="Proteomes" id="UP000770015"/>
    </source>
</evidence>
<accession>A0A9P8VBG8</accession>
<organism evidence="5 6">
    <name type="scientific">Plectosphaerella plurivora</name>
    <dbReference type="NCBI Taxonomy" id="936078"/>
    <lineage>
        <taxon>Eukaryota</taxon>
        <taxon>Fungi</taxon>
        <taxon>Dikarya</taxon>
        <taxon>Ascomycota</taxon>
        <taxon>Pezizomycotina</taxon>
        <taxon>Sordariomycetes</taxon>
        <taxon>Hypocreomycetidae</taxon>
        <taxon>Glomerellales</taxon>
        <taxon>Plectosphaerellaceae</taxon>
        <taxon>Plectosphaerella</taxon>
    </lineage>
</organism>
<dbReference type="GO" id="GO:0003677">
    <property type="term" value="F:DNA binding"/>
    <property type="evidence" value="ECO:0007669"/>
    <property type="project" value="UniProtKB-KW"/>
</dbReference>
<dbReference type="GO" id="GO:0003700">
    <property type="term" value="F:DNA-binding transcription factor activity"/>
    <property type="evidence" value="ECO:0007669"/>
    <property type="project" value="UniProtKB-UniRule"/>
</dbReference>
<dbReference type="Proteomes" id="UP000770015">
    <property type="component" value="Unassembled WGS sequence"/>
</dbReference>
<feature type="domain" description="NDT80" evidence="4">
    <location>
        <begin position="1"/>
        <end position="244"/>
    </location>
</feature>
<feature type="compositionally biased region" description="Polar residues" evidence="3">
    <location>
        <begin position="433"/>
        <end position="454"/>
    </location>
</feature>
<dbReference type="InterPro" id="IPR024061">
    <property type="entry name" value="NDT80_DNA-bd_dom"/>
</dbReference>
<dbReference type="AlphaFoldDB" id="A0A9P8VBG8"/>
<reference evidence="5" key="1">
    <citation type="journal article" date="2021" name="Nat. Commun.">
        <title>Genetic determinants of endophytism in the Arabidopsis root mycobiome.</title>
        <authorList>
            <person name="Mesny F."/>
            <person name="Miyauchi S."/>
            <person name="Thiergart T."/>
            <person name="Pickel B."/>
            <person name="Atanasova L."/>
            <person name="Karlsson M."/>
            <person name="Huettel B."/>
            <person name="Barry K.W."/>
            <person name="Haridas S."/>
            <person name="Chen C."/>
            <person name="Bauer D."/>
            <person name="Andreopoulos W."/>
            <person name="Pangilinan J."/>
            <person name="LaButti K."/>
            <person name="Riley R."/>
            <person name="Lipzen A."/>
            <person name="Clum A."/>
            <person name="Drula E."/>
            <person name="Henrissat B."/>
            <person name="Kohler A."/>
            <person name="Grigoriev I.V."/>
            <person name="Martin F.M."/>
            <person name="Hacquard S."/>
        </authorList>
    </citation>
    <scope>NUCLEOTIDE SEQUENCE</scope>
    <source>
        <strain evidence="5">MPI-SDFR-AT-0117</strain>
    </source>
</reference>
<protein>
    <recommendedName>
        <fullName evidence="4">NDT80 domain-containing protein</fullName>
    </recommendedName>
</protein>
<comment type="caution">
    <text evidence="5">The sequence shown here is derived from an EMBL/GenBank/DDBJ whole genome shotgun (WGS) entry which is preliminary data.</text>
</comment>
<dbReference type="EMBL" id="JAGSXJ010000010">
    <property type="protein sequence ID" value="KAH6687701.1"/>
    <property type="molecule type" value="Genomic_DNA"/>
</dbReference>
<evidence type="ECO:0000256" key="3">
    <source>
        <dbReference type="SAM" id="MobiDB-lite"/>
    </source>
</evidence>
<dbReference type="GO" id="GO:0000228">
    <property type="term" value="C:nuclear chromosome"/>
    <property type="evidence" value="ECO:0007669"/>
    <property type="project" value="TreeGrafter"/>
</dbReference>
<feature type="compositionally biased region" description="Basic residues" evidence="3">
    <location>
        <begin position="340"/>
        <end position="351"/>
    </location>
</feature>
<feature type="region of interest" description="Disordered" evidence="3">
    <location>
        <begin position="236"/>
        <end position="262"/>
    </location>
</feature>
<dbReference type="Gene3D" id="2.60.40.1390">
    <property type="entry name" value="NDT80 DNA-binding domain"/>
    <property type="match status" value="1"/>
</dbReference>
<dbReference type="PANTHER" id="PTHR35144">
    <property type="entry name" value="MEIOSIS-SPECIFIC TRANSCRIPTION FACTOR NDT80"/>
    <property type="match status" value="1"/>
</dbReference>
<dbReference type="PANTHER" id="PTHR35144:SF2">
    <property type="entry name" value="MEIOSIS-SPECIFIC TRANSCRIPTION FACTOR NDT80"/>
    <property type="match status" value="1"/>
</dbReference>
<dbReference type="GO" id="GO:0045944">
    <property type="term" value="P:positive regulation of transcription by RNA polymerase II"/>
    <property type="evidence" value="ECO:0007669"/>
    <property type="project" value="TreeGrafter"/>
</dbReference>
<dbReference type="InterPro" id="IPR037141">
    <property type="entry name" value="NDT80_DNA-bd_dom_sf"/>
</dbReference>
<dbReference type="InterPro" id="IPR052605">
    <property type="entry name" value="Fungal_trans_regulator"/>
</dbReference>